<comment type="similarity">
    <text evidence="5">Belongs to the SAT4 family.</text>
</comment>
<evidence type="ECO:0000256" key="5">
    <source>
        <dbReference type="ARBA" id="ARBA00038359"/>
    </source>
</evidence>
<feature type="transmembrane region" description="Helical" evidence="6">
    <location>
        <begin position="209"/>
        <end position="229"/>
    </location>
</feature>
<feature type="domain" description="Rhodopsin" evidence="7">
    <location>
        <begin position="37"/>
        <end position="273"/>
    </location>
</feature>
<dbReference type="OrthoDB" id="444631at2759"/>
<evidence type="ECO:0000256" key="6">
    <source>
        <dbReference type="SAM" id="Phobius"/>
    </source>
</evidence>
<evidence type="ECO:0000313" key="9">
    <source>
        <dbReference type="Proteomes" id="UP000800036"/>
    </source>
</evidence>
<evidence type="ECO:0000256" key="4">
    <source>
        <dbReference type="ARBA" id="ARBA00023136"/>
    </source>
</evidence>
<keyword evidence="4 6" id="KW-0472">Membrane</keyword>
<evidence type="ECO:0000256" key="2">
    <source>
        <dbReference type="ARBA" id="ARBA00022692"/>
    </source>
</evidence>
<comment type="subcellular location">
    <subcellularLocation>
        <location evidence="1">Membrane</location>
        <topology evidence="1">Multi-pass membrane protein</topology>
    </subcellularLocation>
</comment>
<sequence>MSSNSHVSPEYLAANQGPHIITIITILPSVAFLVVSLRLYTRFVVVNNPSYEDLTIVLALVFSIAMSICQGYQVKNGMGRHIETLELEQGINSLKALFASIMMYNFGLTLTKASIVLQYIRITVESTLRKTCRAFLWIIFMICVMTFLTGIFTCYPVAKFWDDRIPGGCVSKPALWYTNAAINIATDIALIVIPMFIIRKLQLRSFEKYTLGLILGLGGFASIASVLRLKTLHTIAYATDVTWDNPGAATWSAIELNVGIICASLPTLRASFARALPWMFRSTWVSSSPRTRTTYTRRNESVETSRSIGGELIMHQAKEHEYHAPSVMGVRDIPPGRVFEAESRPRPRYTLSRNSLV</sequence>
<feature type="transmembrane region" description="Helical" evidence="6">
    <location>
        <begin position="134"/>
        <end position="158"/>
    </location>
</feature>
<gene>
    <name evidence="8" type="ORF">BU23DRAFT_586851</name>
</gene>
<dbReference type="PANTHER" id="PTHR33048:SF132">
    <property type="entry name" value="MEMBRANE PROTEIN, PUTATIVE (AFU_ORTHOLOGUE AFUA_6G07820)-RELATED"/>
    <property type="match status" value="1"/>
</dbReference>
<reference evidence="8" key="1">
    <citation type="journal article" date="2020" name="Stud. Mycol.">
        <title>101 Dothideomycetes genomes: a test case for predicting lifestyles and emergence of pathogens.</title>
        <authorList>
            <person name="Haridas S."/>
            <person name="Albert R."/>
            <person name="Binder M."/>
            <person name="Bloem J."/>
            <person name="Labutti K."/>
            <person name="Salamov A."/>
            <person name="Andreopoulos B."/>
            <person name="Baker S."/>
            <person name="Barry K."/>
            <person name="Bills G."/>
            <person name="Bluhm B."/>
            <person name="Cannon C."/>
            <person name="Castanera R."/>
            <person name="Culley D."/>
            <person name="Daum C."/>
            <person name="Ezra D."/>
            <person name="Gonzalez J."/>
            <person name="Henrissat B."/>
            <person name="Kuo A."/>
            <person name="Liang C."/>
            <person name="Lipzen A."/>
            <person name="Lutzoni F."/>
            <person name="Magnuson J."/>
            <person name="Mondo S."/>
            <person name="Nolan M."/>
            <person name="Ohm R."/>
            <person name="Pangilinan J."/>
            <person name="Park H.-J."/>
            <person name="Ramirez L."/>
            <person name="Alfaro M."/>
            <person name="Sun H."/>
            <person name="Tritt A."/>
            <person name="Yoshinaga Y."/>
            <person name="Zwiers L.-H."/>
            <person name="Turgeon B."/>
            <person name="Goodwin S."/>
            <person name="Spatafora J."/>
            <person name="Crous P."/>
            <person name="Grigoriev I."/>
        </authorList>
    </citation>
    <scope>NUCLEOTIDE SEQUENCE</scope>
    <source>
        <strain evidence="8">CBS 107.79</strain>
    </source>
</reference>
<name>A0A6A5VTZ8_9PLEO</name>
<evidence type="ECO:0000313" key="8">
    <source>
        <dbReference type="EMBL" id="KAF1978356.1"/>
    </source>
</evidence>
<evidence type="ECO:0000256" key="1">
    <source>
        <dbReference type="ARBA" id="ARBA00004141"/>
    </source>
</evidence>
<feature type="transmembrane region" description="Helical" evidence="6">
    <location>
        <begin position="174"/>
        <end position="197"/>
    </location>
</feature>
<dbReference type="InterPro" id="IPR049326">
    <property type="entry name" value="Rhodopsin_dom_fungi"/>
</dbReference>
<dbReference type="GO" id="GO:0016020">
    <property type="term" value="C:membrane"/>
    <property type="evidence" value="ECO:0007669"/>
    <property type="project" value="UniProtKB-SubCell"/>
</dbReference>
<dbReference type="Pfam" id="PF20684">
    <property type="entry name" value="Fung_rhodopsin"/>
    <property type="match status" value="1"/>
</dbReference>
<dbReference type="InterPro" id="IPR052337">
    <property type="entry name" value="SAT4-like"/>
</dbReference>
<evidence type="ECO:0000256" key="3">
    <source>
        <dbReference type="ARBA" id="ARBA00022989"/>
    </source>
</evidence>
<keyword evidence="3 6" id="KW-1133">Transmembrane helix</keyword>
<feature type="transmembrane region" description="Helical" evidence="6">
    <location>
        <begin position="249"/>
        <end position="272"/>
    </location>
</feature>
<keyword evidence="2 6" id="KW-0812">Transmembrane</keyword>
<feature type="transmembrane region" description="Helical" evidence="6">
    <location>
        <begin position="94"/>
        <end position="113"/>
    </location>
</feature>
<feature type="transmembrane region" description="Helical" evidence="6">
    <location>
        <begin position="20"/>
        <end position="41"/>
    </location>
</feature>
<feature type="transmembrane region" description="Helical" evidence="6">
    <location>
        <begin position="53"/>
        <end position="74"/>
    </location>
</feature>
<dbReference type="Proteomes" id="UP000800036">
    <property type="component" value="Unassembled WGS sequence"/>
</dbReference>
<keyword evidence="9" id="KW-1185">Reference proteome</keyword>
<evidence type="ECO:0000259" key="7">
    <source>
        <dbReference type="Pfam" id="PF20684"/>
    </source>
</evidence>
<proteinExistence type="inferred from homology"/>
<organism evidence="8 9">
    <name type="scientific">Bimuria novae-zelandiae CBS 107.79</name>
    <dbReference type="NCBI Taxonomy" id="1447943"/>
    <lineage>
        <taxon>Eukaryota</taxon>
        <taxon>Fungi</taxon>
        <taxon>Dikarya</taxon>
        <taxon>Ascomycota</taxon>
        <taxon>Pezizomycotina</taxon>
        <taxon>Dothideomycetes</taxon>
        <taxon>Pleosporomycetidae</taxon>
        <taxon>Pleosporales</taxon>
        <taxon>Massarineae</taxon>
        <taxon>Didymosphaeriaceae</taxon>
        <taxon>Bimuria</taxon>
    </lineage>
</organism>
<dbReference type="PANTHER" id="PTHR33048">
    <property type="entry name" value="PTH11-LIKE INTEGRAL MEMBRANE PROTEIN (AFU_ORTHOLOGUE AFUA_5G11245)"/>
    <property type="match status" value="1"/>
</dbReference>
<protein>
    <recommendedName>
        <fullName evidence="7">Rhodopsin domain-containing protein</fullName>
    </recommendedName>
</protein>
<dbReference type="AlphaFoldDB" id="A0A6A5VTZ8"/>
<accession>A0A6A5VTZ8</accession>
<dbReference type="EMBL" id="ML976660">
    <property type="protein sequence ID" value="KAF1978356.1"/>
    <property type="molecule type" value="Genomic_DNA"/>
</dbReference>